<sequence length="72" mass="7968">MNVLKPHLQTTVFTLLAAGKSQREIARITKLDRKSIRRLEQFFVVEQANSPGVATSSTRQIPPPLEVHSSAA</sequence>
<dbReference type="RefSeq" id="WP_215886693.1">
    <property type="nucleotide sequence ID" value="NZ_CP134225.1"/>
</dbReference>
<proteinExistence type="predicted"/>
<organism evidence="2 3">
    <name type="scientific">Acidithiobacillus ferridurans</name>
    <dbReference type="NCBI Taxonomy" id="1232575"/>
    <lineage>
        <taxon>Bacteria</taxon>
        <taxon>Pseudomonadati</taxon>
        <taxon>Pseudomonadota</taxon>
        <taxon>Acidithiobacillia</taxon>
        <taxon>Acidithiobacillales</taxon>
        <taxon>Acidithiobacillaceae</taxon>
        <taxon>Acidithiobacillus</taxon>
    </lineage>
</organism>
<feature type="compositionally biased region" description="Polar residues" evidence="1">
    <location>
        <begin position="50"/>
        <end position="60"/>
    </location>
</feature>
<accession>A0A8X8KC29</accession>
<evidence type="ECO:0000313" key="3">
    <source>
        <dbReference type="Proteomes" id="UP000887300"/>
    </source>
</evidence>
<dbReference type="EMBL" id="JABBHS010000342">
    <property type="protein sequence ID" value="MBU2723803.1"/>
    <property type="molecule type" value="Genomic_DNA"/>
</dbReference>
<gene>
    <name evidence="2" type="ORF">HF568_11465</name>
</gene>
<evidence type="ECO:0000256" key="1">
    <source>
        <dbReference type="SAM" id="MobiDB-lite"/>
    </source>
</evidence>
<dbReference type="Proteomes" id="UP000887300">
    <property type="component" value="Unassembled WGS sequence"/>
</dbReference>
<evidence type="ECO:0000313" key="2">
    <source>
        <dbReference type="EMBL" id="MBU2723803.1"/>
    </source>
</evidence>
<reference evidence="2" key="1">
    <citation type="journal article" date="2021" name="ISME J.">
        <title>Genomic evolution of the class Acidithiobacillia: deep-branching Proteobacteria living in extreme acidic conditions.</title>
        <authorList>
            <person name="Moya-Beltran A."/>
            <person name="Beard S."/>
            <person name="Rojas-Villalobos C."/>
            <person name="Issotta F."/>
            <person name="Gallardo Y."/>
            <person name="Ulloa R."/>
            <person name="Giaveno A."/>
            <person name="Degli Esposti M."/>
            <person name="Johnson D.B."/>
            <person name="Quatrini R."/>
        </authorList>
    </citation>
    <scope>NUCLEOTIDE SEQUENCE</scope>
    <source>
        <strain evidence="2">DSM 583</strain>
    </source>
</reference>
<name>A0A8X8KC29_ACIFI</name>
<comment type="caution">
    <text evidence="2">The sequence shown here is derived from an EMBL/GenBank/DDBJ whole genome shotgun (WGS) entry which is preliminary data.</text>
</comment>
<protein>
    <submittedName>
        <fullName evidence="2">Uncharacterized protein</fullName>
    </submittedName>
</protein>
<feature type="region of interest" description="Disordered" evidence="1">
    <location>
        <begin position="50"/>
        <end position="72"/>
    </location>
</feature>
<dbReference type="AlphaFoldDB" id="A0A8X8KC29"/>